<evidence type="ECO:0000313" key="2">
    <source>
        <dbReference type="Proteomes" id="UP001501183"/>
    </source>
</evidence>
<accession>A0ABP8PK72</accession>
<gene>
    <name evidence="1" type="ORF">GCM10023094_45580</name>
</gene>
<keyword evidence="2" id="KW-1185">Reference proteome</keyword>
<name>A0ABP8PK72_9NOCA</name>
<protein>
    <submittedName>
        <fullName evidence="1">Uncharacterized protein</fullName>
    </submittedName>
</protein>
<organism evidence="1 2">
    <name type="scientific">Rhodococcus olei</name>
    <dbReference type="NCBI Taxonomy" id="2161675"/>
    <lineage>
        <taxon>Bacteria</taxon>
        <taxon>Bacillati</taxon>
        <taxon>Actinomycetota</taxon>
        <taxon>Actinomycetes</taxon>
        <taxon>Mycobacteriales</taxon>
        <taxon>Nocardiaceae</taxon>
        <taxon>Rhodococcus</taxon>
    </lineage>
</organism>
<evidence type="ECO:0000313" key="1">
    <source>
        <dbReference type="EMBL" id="GAA4487365.1"/>
    </source>
</evidence>
<dbReference type="Proteomes" id="UP001501183">
    <property type="component" value="Unassembled WGS sequence"/>
</dbReference>
<comment type="caution">
    <text evidence="1">The sequence shown here is derived from an EMBL/GenBank/DDBJ whole genome shotgun (WGS) entry which is preliminary data.</text>
</comment>
<dbReference type="EMBL" id="BAABFB010000068">
    <property type="protein sequence ID" value="GAA4487365.1"/>
    <property type="molecule type" value="Genomic_DNA"/>
</dbReference>
<reference evidence="2" key="1">
    <citation type="journal article" date="2019" name="Int. J. Syst. Evol. Microbiol.">
        <title>The Global Catalogue of Microorganisms (GCM) 10K type strain sequencing project: providing services to taxonomists for standard genome sequencing and annotation.</title>
        <authorList>
            <consortium name="The Broad Institute Genomics Platform"/>
            <consortium name="The Broad Institute Genome Sequencing Center for Infectious Disease"/>
            <person name="Wu L."/>
            <person name="Ma J."/>
        </authorList>
    </citation>
    <scope>NUCLEOTIDE SEQUENCE [LARGE SCALE GENOMIC DNA]</scope>
    <source>
        <strain evidence="2">JCM 32206</strain>
    </source>
</reference>
<sequence>MRRVVAATLFVVVVGLVVRWARAGTGVDAAVWAADPIGPDDLAG</sequence>
<proteinExistence type="predicted"/>